<organism evidence="1 2">
    <name type="scientific">Oryza glaberrima</name>
    <name type="common">African rice</name>
    <dbReference type="NCBI Taxonomy" id="4538"/>
    <lineage>
        <taxon>Eukaryota</taxon>
        <taxon>Viridiplantae</taxon>
        <taxon>Streptophyta</taxon>
        <taxon>Embryophyta</taxon>
        <taxon>Tracheophyta</taxon>
        <taxon>Spermatophyta</taxon>
        <taxon>Magnoliopsida</taxon>
        <taxon>Liliopsida</taxon>
        <taxon>Poales</taxon>
        <taxon>Poaceae</taxon>
        <taxon>BOP clade</taxon>
        <taxon>Oryzoideae</taxon>
        <taxon>Oryzeae</taxon>
        <taxon>Oryzinae</taxon>
        <taxon>Oryza</taxon>
    </lineage>
</organism>
<sequence>MGLVANSYVQVSTVGVTDAGANGGGKVQSLLQDIKQVFDKMVSPTTAAQPPPKLWQSLS</sequence>
<protein>
    <submittedName>
        <fullName evidence="1">Uncharacterized protein</fullName>
    </submittedName>
</protein>
<evidence type="ECO:0000313" key="2">
    <source>
        <dbReference type="Proteomes" id="UP000007306"/>
    </source>
</evidence>
<evidence type="ECO:0000313" key="1">
    <source>
        <dbReference type="EnsemblPlants" id="ORGLA03G0377000.1"/>
    </source>
</evidence>
<dbReference type="Gramene" id="ORGLA03G0377000.1">
    <property type="protein sequence ID" value="ORGLA03G0377000.1"/>
    <property type="gene ID" value="ORGLA03G0377000"/>
</dbReference>
<dbReference type="Proteomes" id="UP000007306">
    <property type="component" value="Chromosome 3"/>
</dbReference>
<dbReference type="AlphaFoldDB" id="I1PHC4"/>
<reference evidence="1 2" key="2">
    <citation type="submission" date="2018-04" db="EMBL/GenBank/DDBJ databases">
        <title>OglaRS2 (Oryza glaberrima Reference Sequence Version 2).</title>
        <authorList>
            <person name="Zhang J."/>
            <person name="Kudrna D."/>
            <person name="Lee S."/>
            <person name="Talag J."/>
            <person name="Rajasekar S."/>
            <person name="Wing R.A."/>
        </authorList>
    </citation>
    <scope>NUCLEOTIDE SEQUENCE [LARGE SCALE GENOMIC DNA]</scope>
    <source>
        <strain evidence="1 2">cv. IRGC 96717</strain>
    </source>
</reference>
<keyword evidence="2" id="KW-1185">Reference proteome</keyword>
<accession>I1PHC4</accession>
<name>I1PHC4_ORYGL</name>
<dbReference type="EnsemblPlants" id="ORGLA03G0377000.1">
    <property type="protein sequence ID" value="ORGLA03G0377000.1"/>
    <property type="gene ID" value="ORGLA03G0377000"/>
</dbReference>
<dbReference type="HOGENOM" id="CLU_2964679_0_0_1"/>
<proteinExistence type="predicted"/>
<reference evidence="1" key="1">
    <citation type="submission" date="2015-06" db="UniProtKB">
        <authorList>
            <consortium name="EnsemblPlants"/>
        </authorList>
    </citation>
    <scope>IDENTIFICATION</scope>
</reference>